<dbReference type="RefSeq" id="XP_016654800.1">
    <property type="nucleotide sequence ID" value="XM_016799520.1"/>
</dbReference>
<dbReference type="AlphaFoldDB" id="A0A4V0KE51"/>
<protein>
    <submittedName>
        <fullName evidence="3">Fam-a protein</fullName>
    </submittedName>
</protein>
<feature type="region of interest" description="Disordered" evidence="1">
    <location>
        <begin position="27"/>
        <end position="68"/>
    </location>
</feature>
<dbReference type="SUPFAM" id="SSF55961">
    <property type="entry name" value="Bet v1-like"/>
    <property type="match status" value="1"/>
</dbReference>
<accession>A0A4V0KE51</accession>
<keyword evidence="4" id="KW-1185">Reference proteome</keyword>
<dbReference type="KEGG" id="pcb:PCHAS_1402300"/>
<proteinExistence type="predicted"/>
<dbReference type="VEuPathDB" id="PlasmoDB:PCHAS_1402300"/>
<dbReference type="GeneID" id="3497097"/>
<dbReference type="Proteomes" id="UP000071118">
    <property type="component" value="Chromosome 14"/>
</dbReference>
<feature type="signal peptide" evidence="2">
    <location>
        <begin position="1"/>
        <end position="21"/>
    </location>
</feature>
<sequence length="313" mass="36040">MNKFYTQIIFLLLSITIYVNNETLATEPASKENATKPASKENATEPASKENATEPASEENATPPLSHRDRAEEIYEENKHLLCINPEEIINADKLMNEAVKHLKMHATTINSYEMCGFSLYDGVSYYKKIYKNHTQISKAHLIVCNPNKYNEIIKMLWDPGLKNYFNNGSVKISRVYNPNLVMIQQRYKKKLGRRQKYFYALAKKVEISDDTTIITMTSANINDHNPSDEEYKNTIVESANLFTTDIDSEDDIRKGKLKKVFVNLAGYLIEKKSYYVYVTYVESINGHTSIKPIWRDNAPLSDMLPHLNLYEP</sequence>
<evidence type="ECO:0000256" key="1">
    <source>
        <dbReference type="SAM" id="MobiDB-lite"/>
    </source>
</evidence>
<dbReference type="InterPro" id="IPR006486">
    <property type="entry name" value="PYST_A"/>
</dbReference>
<dbReference type="EMBL" id="LK022891">
    <property type="protein sequence ID" value="VTZ70699.1"/>
    <property type="molecule type" value="Genomic_DNA"/>
</dbReference>
<feature type="compositionally biased region" description="Basic and acidic residues" evidence="1">
    <location>
        <begin position="29"/>
        <end position="52"/>
    </location>
</feature>
<evidence type="ECO:0000313" key="4">
    <source>
        <dbReference type="Proteomes" id="UP000071118"/>
    </source>
</evidence>
<evidence type="ECO:0000256" key="2">
    <source>
        <dbReference type="SAM" id="SignalP"/>
    </source>
</evidence>
<feature type="chain" id="PRO_5020924384" evidence="2">
    <location>
        <begin position="22"/>
        <end position="313"/>
    </location>
</feature>
<organism evidence="3 4">
    <name type="scientific">Plasmodium chabaudi chabaudi</name>
    <dbReference type="NCBI Taxonomy" id="31271"/>
    <lineage>
        <taxon>Eukaryota</taxon>
        <taxon>Sar</taxon>
        <taxon>Alveolata</taxon>
        <taxon>Apicomplexa</taxon>
        <taxon>Aconoidasida</taxon>
        <taxon>Haemosporida</taxon>
        <taxon>Plasmodiidae</taxon>
        <taxon>Plasmodium</taxon>
        <taxon>Plasmodium (Vinckeia)</taxon>
    </lineage>
</organism>
<dbReference type="NCBIfam" id="TIGR01599">
    <property type="entry name" value="PYST-A"/>
    <property type="match status" value="1"/>
</dbReference>
<keyword evidence="2" id="KW-0732">Signal</keyword>
<reference evidence="3 4" key="1">
    <citation type="journal article" date="2014" name="BMC Biol.">
        <title>A comprehensive evaluation of rodent malaria parasite genomes and gene expression.</title>
        <authorList>
            <person name="Otto T.D."/>
            <person name="Bohme U."/>
            <person name="Jackson A.P."/>
            <person name="Hunt M."/>
            <person name="Franke-Fayard B."/>
            <person name="Hoeijmakers W.A."/>
            <person name="Religa A.A."/>
            <person name="Robertson L."/>
            <person name="Sanders M."/>
            <person name="Ogun S.A."/>
            <person name="Cunningham D."/>
            <person name="Erhart A."/>
            <person name="Billker O."/>
            <person name="Khan S.M."/>
            <person name="Stunnenberg H.G."/>
            <person name="Langhorne J."/>
            <person name="Holder A.A."/>
            <person name="Waters A.P."/>
            <person name="Newbold C.I."/>
            <person name="Pain A."/>
            <person name="Berriman M."/>
            <person name="Janse C.J."/>
        </authorList>
    </citation>
    <scope>NUCLEOTIDE SEQUENCE [LARGE SCALE GENOMIC DNA]</scope>
    <source>
        <strain evidence="3 4">AS</strain>
    </source>
</reference>
<gene>
    <name evidence="3" type="ORF">PCHAS_1402300</name>
</gene>
<name>A0A4V0KE51_PLACU</name>
<evidence type="ECO:0000313" key="3">
    <source>
        <dbReference type="EMBL" id="VTZ70699.1"/>
    </source>
</evidence>